<feature type="signal peptide" evidence="1">
    <location>
        <begin position="1"/>
        <end position="26"/>
    </location>
</feature>
<dbReference type="Gene3D" id="1.25.40.10">
    <property type="entry name" value="Tetratricopeptide repeat domain"/>
    <property type="match status" value="5"/>
</dbReference>
<evidence type="ECO:0000256" key="1">
    <source>
        <dbReference type="SAM" id="SignalP"/>
    </source>
</evidence>
<dbReference type="PANTHER" id="PTHR11102:SF160">
    <property type="entry name" value="ERAD-ASSOCIATED E3 UBIQUITIN-PROTEIN LIGASE COMPONENT HRD3"/>
    <property type="match status" value="1"/>
</dbReference>
<dbReference type="SMART" id="SM00671">
    <property type="entry name" value="SEL1"/>
    <property type="match status" value="5"/>
</dbReference>
<dbReference type="InterPro" id="IPR050767">
    <property type="entry name" value="Sel1_AlgK"/>
</dbReference>
<evidence type="ECO:0000313" key="2">
    <source>
        <dbReference type="EMBL" id="WZC50520.1"/>
    </source>
</evidence>
<reference evidence="3" key="1">
    <citation type="submission" date="2024-04" db="EMBL/GenBank/DDBJ databases">
        <title>Phylogenomic analyses of a clade within the roseobacter group suggest taxonomic reassignments of species of the genera Aestuariivita, Citreicella, Loktanella, Nautella, Pelagibaca, Ruegeria, Thalassobius, Thiobacimonas and Tropicibacter, and the proposal o.</title>
        <authorList>
            <person name="Jeon C.O."/>
        </authorList>
    </citation>
    <scope>NUCLEOTIDE SEQUENCE [LARGE SCALE GENOMIC DNA]</scope>
    <source>
        <strain evidence="3">BS5-3</strain>
    </source>
</reference>
<organism evidence="2 3">
    <name type="scientific">Yoonia phaeophyticola</name>
    <dbReference type="NCBI Taxonomy" id="3137369"/>
    <lineage>
        <taxon>Bacteria</taxon>
        <taxon>Pseudomonadati</taxon>
        <taxon>Pseudomonadota</taxon>
        <taxon>Alphaproteobacteria</taxon>
        <taxon>Rhodobacterales</taxon>
        <taxon>Paracoccaceae</taxon>
        <taxon>Yoonia</taxon>
    </lineage>
</organism>
<protein>
    <submittedName>
        <fullName evidence="2">Tetratricopeptide repeat protein</fullName>
    </submittedName>
</protein>
<dbReference type="SUPFAM" id="SSF81901">
    <property type="entry name" value="HCP-like"/>
    <property type="match status" value="3"/>
</dbReference>
<proteinExistence type="predicted"/>
<gene>
    <name evidence="2" type="ORF">AABB29_07840</name>
</gene>
<keyword evidence="1" id="KW-0732">Signal</keyword>
<evidence type="ECO:0000313" key="3">
    <source>
        <dbReference type="Proteomes" id="UP001440612"/>
    </source>
</evidence>
<accession>A0ABZ2V7Q9</accession>
<feature type="chain" id="PRO_5047039414" evidence="1">
    <location>
        <begin position="27"/>
        <end position="923"/>
    </location>
</feature>
<name>A0ABZ2V7Q9_9RHOB</name>
<dbReference type="RefSeq" id="WP_341368622.1">
    <property type="nucleotide sequence ID" value="NZ_CP150951.2"/>
</dbReference>
<dbReference type="InterPro" id="IPR006597">
    <property type="entry name" value="Sel1-like"/>
</dbReference>
<dbReference type="Proteomes" id="UP001440612">
    <property type="component" value="Chromosome"/>
</dbReference>
<dbReference type="InterPro" id="IPR011990">
    <property type="entry name" value="TPR-like_helical_dom_sf"/>
</dbReference>
<dbReference type="EMBL" id="CP150951">
    <property type="protein sequence ID" value="WZC50520.1"/>
    <property type="molecule type" value="Genomic_DNA"/>
</dbReference>
<keyword evidence="3" id="KW-1185">Reference proteome</keyword>
<dbReference type="Pfam" id="PF08238">
    <property type="entry name" value="Sel1"/>
    <property type="match status" value="5"/>
</dbReference>
<sequence length="923" mass="100502">MLKRISFSRPALTVCAALWTSVAPFATNAQETNANALALSFVPPEIDPVKVCVPREPDIDTVAKWEEWDGQRLPNISPALIKRDVNRLLQIDPDYWGATVQLVITRLEEADPAYAGHNALLARINAYVAAGDYATLNDQQLVAQLAEDGTTHSPRIQNALAEFYRDGIGVERDIDRANALLVEAGFAGNADALLALTKMQLDGDGVPGWDLDPGLAVTMAFGSLVGELDASICDRVTRIAREYHNGEIVAPNTDLAHDWYRFAADLGDSNAAWKVAEYHLQAENFTKDNDLLLHYLTQASDDGLPYAQIALGGMYEAGSLVEQDLDKTLELYRVAATSGLRPGLTRLTLFLESHADRFGEFDIERVRALQALATLDDVPGWVYTRLAKEVYEDKGIWAGQDEAIVYLERAAELGDMDGMIALAEALVARRGDPAEFERAVDLLSYSVSTLGGVLPSQTLHGMFMCQATDSPRVAEAEHWAATQFATDTANLEIAARELTQLDPSENALTVASLQSHALYGRPGALANYLKFLESSPDTDPALLAFWQEYADRYSSVLEALAELEFELAANPQQRLVAFDLLRRQYQRAGSDAALALAQAMLDYEISDEDFNTNEVRALLEQPASRGQGAAMHLLTSLSGSESGGRHVYLQYADVIAANGDFDALLFAVPFVDEQTQKTYLSRAAGIIRCDYKNTMTMAQIYLDIGDQDLAMHWIDVAENLLGDNTWAMIDLAEVKLDLHGTAAAESAMALFETALARGDVNAARGVFDLALDTEAATFDPTRAAELITAALEDPNKENLARFLGRYRRAGEAVQAQIGQQLDMPQVFLASAQTGDIYSMRVYAMYLRETAANGDQLMESTQWLARAAEGGDTTAMAEYGYALAFGIGTEADLPSALQWLEQAAANGSIKAGAITALLDLNGDT</sequence>
<dbReference type="PANTHER" id="PTHR11102">
    <property type="entry name" value="SEL-1-LIKE PROTEIN"/>
    <property type="match status" value="1"/>
</dbReference>